<dbReference type="SUPFAM" id="SSF46689">
    <property type="entry name" value="Homeodomain-like"/>
    <property type="match status" value="1"/>
</dbReference>
<dbReference type="InterPro" id="IPR009057">
    <property type="entry name" value="Homeodomain-like_sf"/>
</dbReference>
<accession>A0A1H6XNY3</accession>
<dbReference type="InterPro" id="IPR001647">
    <property type="entry name" value="HTH_TetR"/>
</dbReference>
<dbReference type="PROSITE" id="PS50977">
    <property type="entry name" value="HTH_TETR_2"/>
    <property type="match status" value="1"/>
</dbReference>
<evidence type="ECO:0000256" key="1">
    <source>
        <dbReference type="ARBA" id="ARBA00023125"/>
    </source>
</evidence>
<name>A0A1H6XNY3_9FIRM</name>
<evidence type="ECO:0000313" key="5">
    <source>
        <dbReference type="Proteomes" id="UP000183028"/>
    </source>
</evidence>
<reference evidence="5" key="1">
    <citation type="submission" date="2016-10" db="EMBL/GenBank/DDBJ databases">
        <authorList>
            <person name="Varghese N."/>
        </authorList>
    </citation>
    <scope>NUCLEOTIDE SEQUENCE [LARGE SCALE GENOMIC DNA]</scope>
    <source>
        <strain evidence="5">DSM 20406</strain>
    </source>
</reference>
<dbReference type="PRINTS" id="PR00455">
    <property type="entry name" value="HTHTETR"/>
</dbReference>
<feature type="DNA-binding region" description="H-T-H motif" evidence="2">
    <location>
        <begin position="27"/>
        <end position="46"/>
    </location>
</feature>
<dbReference type="Gene3D" id="1.10.357.10">
    <property type="entry name" value="Tetracycline Repressor, domain 2"/>
    <property type="match status" value="1"/>
</dbReference>
<feature type="domain" description="HTH tetR-type" evidence="3">
    <location>
        <begin position="4"/>
        <end position="64"/>
    </location>
</feature>
<evidence type="ECO:0000256" key="2">
    <source>
        <dbReference type="PROSITE-ProRule" id="PRU00335"/>
    </source>
</evidence>
<dbReference type="STRING" id="322505.SAMN04487836_11354"/>
<keyword evidence="5" id="KW-1185">Reference proteome</keyword>
<dbReference type="EMBL" id="FNYK01000096">
    <property type="protein sequence ID" value="SEJ29284.1"/>
    <property type="molecule type" value="Genomic_DNA"/>
</dbReference>
<dbReference type="Proteomes" id="UP000183028">
    <property type="component" value="Unassembled WGS sequence"/>
</dbReference>
<gene>
    <name evidence="4" type="ORF">SAMN04487834_10965</name>
</gene>
<dbReference type="AlphaFoldDB" id="A0A1H6XNY3"/>
<dbReference type="GO" id="GO:0003677">
    <property type="term" value="F:DNA binding"/>
    <property type="evidence" value="ECO:0007669"/>
    <property type="project" value="UniProtKB-UniRule"/>
</dbReference>
<protein>
    <submittedName>
        <fullName evidence="4">Transcriptional regulator, TetR family</fullName>
    </submittedName>
</protein>
<proteinExistence type="predicted"/>
<dbReference type="OrthoDB" id="494991at2"/>
<evidence type="ECO:0000313" key="4">
    <source>
        <dbReference type="EMBL" id="SEJ29284.1"/>
    </source>
</evidence>
<sequence length="194" mass="23247">MKREEAERIIMDTTMKIIAKNGLASFSMRQITDECGINESLMYRYFETKENLLKQCYEVLYQKIIAVHKDVDVDKLRRGEVIEAFHKMYIEMIDLLISEDYRTLFYYEYCEYLNIKTEHDVFEKNTVLKDIMNELKVVVPSTITDEEGRILIYFQIDMTSCFAKRIIRKNLPNNDETKEYIWRILKAGIMNLMK</sequence>
<dbReference type="eggNOG" id="COG1309">
    <property type="taxonomic scope" value="Bacteria"/>
</dbReference>
<evidence type="ECO:0000259" key="3">
    <source>
        <dbReference type="PROSITE" id="PS50977"/>
    </source>
</evidence>
<dbReference type="RefSeq" id="WP_074732847.1">
    <property type="nucleotide sequence ID" value="NZ_FNYK01000096.1"/>
</dbReference>
<dbReference type="Pfam" id="PF00440">
    <property type="entry name" value="TetR_N"/>
    <property type="match status" value="1"/>
</dbReference>
<organism evidence="4 5">
    <name type="scientific">Sharpea azabuensis</name>
    <dbReference type="NCBI Taxonomy" id="322505"/>
    <lineage>
        <taxon>Bacteria</taxon>
        <taxon>Bacillati</taxon>
        <taxon>Bacillota</taxon>
        <taxon>Erysipelotrichia</taxon>
        <taxon>Erysipelotrichales</taxon>
        <taxon>Coprobacillaceae</taxon>
        <taxon>Sharpea</taxon>
    </lineage>
</organism>
<keyword evidence="1 2" id="KW-0238">DNA-binding</keyword>